<comment type="caution">
    <text evidence="2">The sequence shown here is derived from an EMBL/GenBank/DDBJ whole genome shotgun (WGS) entry which is preliminary data.</text>
</comment>
<dbReference type="InterPro" id="IPR018490">
    <property type="entry name" value="cNMP-bd_dom_sf"/>
</dbReference>
<dbReference type="Proteomes" id="UP000231632">
    <property type="component" value="Unassembled WGS sequence"/>
</dbReference>
<feature type="domain" description="Cyclic nucleotide-binding" evidence="1">
    <location>
        <begin position="238"/>
        <end position="335"/>
    </location>
</feature>
<dbReference type="STRING" id="1921010.MMIC_P2147"/>
<dbReference type="Pfam" id="PF00027">
    <property type="entry name" value="cNMP_binding"/>
    <property type="match status" value="1"/>
</dbReference>
<evidence type="ECO:0000259" key="1">
    <source>
        <dbReference type="PROSITE" id="PS50042"/>
    </source>
</evidence>
<keyword evidence="3" id="KW-1185">Reference proteome</keyword>
<dbReference type="CDD" id="cd00038">
    <property type="entry name" value="CAP_ED"/>
    <property type="match status" value="1"/>
</dbReference>
<reference evidence="2 3" key="1">
    <citation type="journal article" date="2017" name="Arch. Microbiol.">
        <title>Mariprofundus micogutta sp. nov., a novel iron-oxidizing zetaproteobacterium isolated from a deep-sea hydrothermal field at the Bayonnaise knoll of the Izu-Ogasawara arc, and a description of Mariprofundales ord. nov. and Zetaproteobacteria classis nov.</title>
        <authorList>
            <person name="Makita H."/>
            <person name="Tanaka E."/>
            <person name="Mitsunobu S."/>
            <person name="Miyazaki M."/>
            <person name="Nunoura T."/>
            <person name="Uematsu K."/>
            <person name="Takaki Y."/>
            <person name="Nishi S."/>
            <person name="Shimamura S."/>
            <person name="Takai K."/>
        </authorList>
    </citation>
    <scope>NUCLEOTIDE SEQUENCE [LARGE SCALE GENOMIC DNA]</scope>
    <source>
        <strain evidence="2 3">ET2</strain>
    </source>
</reference>
<organism evidence="2 3">
    <name type="scientific">Mariprofundus micogutta</name>
    <dbReference type="NCBI Taxonomy" id="1921010"/>
    <lineage>
        <taxon>Bacteria</taxon>
        <taxon>Pseudomonadati</taxon>
        <taxon>Pseudomonadota</taxon>
        <taxon>Candidatius Mariprofundia</taxon>
        <taxon>Mariprofundales</taxon>
        <taxon>Mariprofundaceae</taxon>
        <taxon>Mariprofundus</taxon>
    </lineage>
</organism>
<gene>
    <name evidence="2" type="ORF">MMIC_P2147</name>
</gene>
<dbReference type="PANTHER" id="PTHR23011">
    <property type="entry name" value="CYCLIC NUCLEOTIDE-BINDING DOMAIN CONTAINING PROTEIN"/>
    <property type="match status" value="1"/>
</dbReference>
<keyword evidence="2" id="KW-0808">Transferase</keyword>
<dbReference type="PRINTS" id="PR00103">
    <property type="entry name" value="CAMPKINASE"/>
</dbReference>
<dbReference type="InterPro" id="IPR014710">
    <property type="entry name" value="RmlC-like_jellyroll"/>
</dbReference>
<dbReference type="PANTHER" id="PTHR23011:SF28">
    <property type="entry name" value="CYCLIC NUCLEOTIDE-BINDING DOMAIN CONTAINING PROTEIN"/>
    <property type="match status" value="1"/>
</dbReference>
<dbReference type="AlphaFoldDB" id="A0A1L8CQJ4"/>
<dbReference type="RefSeq" id="WP_072660472.1">
    <property type="nucleotide sequence ID" value="NZ_BDFD01000022.1"/>
</dbReference>
<dbReference type="SUPFAM" id="SSF51206">
    <property type="entry name" value="cAMP-binding domain-like"/>
    <property type="match status" value="2"/>
</dbReference>
<name>A0A1L8CQJ4_9PROT</name>
<dbReference type="Gene3D" id="2.60.120.10">
    <property type="entry name" value="Jelly Rolls"/>
    <property type="match status" value="2"/>
</dbReference>
<keyword evidence="2" id="KW-0418">Kinase</keyword>
<dbReference type="InterPro" id="IPR000595">
    <property type="entry name" value="cNMP-bd_dom"/>
</dbReference>
<sequence length="354" mass="39514">MSLKEDELLRSYGLLHRVFPEDLHIARPLIQMVQQQERWPLARELAMAMARRMLATGQASHAIGFLALCKQLNHPDTTEIESLTNMARFTLSAYPDTDNSECRVFALIEQLSDSEALDFIKQGNLKRKAAGCNVVKQGDSSKTFYLILEGQVDVQIELEGGQSQSVKVLKPGDFFGEFACIYNLRRSASVVTLESTLLLEFSDQALSMLIQHFPIAGDYMLRTVQTRMVHAMTYSMPAFAKLPEQDKLWAAEESVVDEYRPGEAIKVSSESPKTCQIILSGAVECSSSEGNQLLTSGAMFGNASPFIQLPGDAELKVREHLLLCKLPEGIFHSFMNAYGSFEQQIKQLSSTRPY</sequence>
<dbReference type="GO" id="GO:0016301">
    <property type="term" value="F:kinase activity"/>
    <property type="evidence" value="ECO:0007669"/>
    <property type="project" value="UniProtKB-KW"/>
</dbReference>
<accession>A0A1L8CQJ4</accession>
<dbReference type="EMBL" id="BDFD01000022">
    <property type="protein sequence ID" value="GAV21167.1"/>
    <property type="molecule type" value="Genomic_DNA"/>
</dbReference>
<dbReference type="SMART" id="SM00100">
    <property type="entry name" value="cNMP"/>
    <property type="match status" value="2"/>
</dbReference>
<protein>
    <submittedName>
        <fullName evidence="2">cAMP-dependent protein kinase regulator</fullName>
    </submittedName>
</protein>
<evidence type="ECO:0000313" key="3">
    <source>
        <dbReference type="Proteomes" id="UP000231632"/>
    </source>
</evidence>
<evidence type="ECO:0000313" key="2">
    <source>
        <dbReference type="EMBL" id="GAV21167.1"/>
    </source>
</evidence>
<dbReference type="OrthoDB" id="3182344at2"/>
<dbReference type="PROSITE" id="PS50042">
    <property type="entry name" value="CNMP_BINDING_3"/>
    <property type="match status" value="2"/>
</dbReference>
<feature type="domain" description="Cyclic nucleotide-binding" evidence="1">
    <location>
        <begin position="107"/>
        <end position="210"/>
    </location>
</feature>
<proteinExistence type="predicted"/>